<evidence type="ECO:0000256" key="6">
    <source>
        <dbReference type="ARBA" id="ARBA00023235"/>
    </source>
</evidence>
<comment type="similarity">
    <text evidence="2">Belongs to the type IB topoisomerase family.</text>
</comment>
<dbReference type="GO" id="GO:0003677">
    <property type="term" value="F:DNA binding"/>
    <property type="evidence" value="ECO:0007669"/>
    <property type="project" value="UniProtKB-KW"/>
</dbReference>
<dbReference type="SUPFAM" id="SSF55869">
    <property type="entry name" value="DNA topoisomerase I domain"/>
    <property type="match status" value="1"/>
</dbReference>
<sequence length="351" mass="39677">MRLRRSDPDAPGIRRQRCGRGFRYFAPDGSPLTDEETLGRIRHLVIPPAWREVWICPQPGGHIQAIGTDDAGRRQYLYHEKWRERRETEKHQRVLTLARKLPRFRASVMADLSASGVGRTRMLAAALRMLDIGIFRTGSEEYAEENGTYGVATLLRSHVTVRGDDELLVSYNAKGGLARSVRIRDTDLVRVVRAVRRARPPTDRLLAYRENGSWHEVHADDINNRFKELVGDQFTGKDLRTWNATVLAATAFAEIDRPHSQRGMKRAKSAVMREVAEELGNTPAVTRRSYVDPRVVRAFEQGITVRKAVARARAKSESDSGANGMDPAESMRTTIERAVVRMLSEMDPEPP</sequence>
<proteinExistence type="inferred from homology"/>
<dbReference type="AlphaFoldDB" id="A0A1I0XZ44"/>
<dbReference type="EMBL" id="FOKG01000004">
    <property type="protein sequence ID" value="SFB06331.1"/>
    <property type="molecule type" value="Genomic_DNA"/>
</dbReference>
<keyword evidence="6 9" id="KW-0413">Isomerase</keyword>
<dbReference type="InterPro" id="IPR035447">
    <property type="entry name" value="DNA_topo_I_N_sf"/>
</dbReference>
<evidence type="ECO:0000313" key="10">
    <source>
        <dbReference type="Proteomes" id="UP000243799"/>
    </source>
</evidence>
<evidence type="ECO:0000256" key="1">
    <source>
        <dbReference type="ARBA" id="ARBA00000213"/>
    </source>
</evidence>
<dbReference type="PRINTS" id="PR00416">
    <property type="entry name" value="EUTPISMRASEI"/>
</dbReference>
<keyword evidence="4" id="KW-0799">Topoisomerase</keyword>
<gene>
    <name evidence="9" type="ORF">SAMN05216266_104129</name>
</gene>
<protein>
    <recommendedName>
        <fullName evidence="3">DNA topoisomerase</fullName>
        <ecNumber evidence="3">5.6.2.1</ecNumber>
    </recommendedName>
</protein>
<evidence type="ECO:0000256" key="3">
    <source>
        <dbReference type="ARBA" id="ARBA00012891"/>
    </source>
</evidence>
<evidence type="ECO:0000256" key="2">
    <source>
        <dbReference type="ARBA" id="ARBA00006645"/>
    </source>
</evidence>
<evidence type="ECO:0000256" key="4">
    <source>
        <dbReference type="ARBA" id="ARBA00023029"/>
    </source>
</evidence>
<name>A0A1I0XZ44_9PSEU</name>
<dbReference type="Gene3D" id="3.90.15.10">
    <property type="entry name" value="Topoisomerase I, Chain A, domain 3"/>
    <property type="match status" value="1"/>
</dbReference>
<dbReference type="GO" id="GO:0003917">
    <property type="term" value="F:DNA topoisomerase type I (single strand cut, ATP-independent) activity"/>
    <property type="evidence" value="ECO:0007669"/>
    <property type="project" value="UniProtKB-EC"/>
</dbReference>
<dbReference type="Proteomes" id="UP000243799">
    <property type="component" value="Unassembled WGS sequence"/>
</dbReference>
<dbReference type="RefSeq" id="WP_091671836.1">
    <property type="nucleotide sequence ID" value="NZ_FOKG01000004.1"/>
</dbReference>
<feature type="domain" description="DNA topoisomerase IB N-terminal" evidence="8">
    <location>
        <begin position="21"/>
        <end position="69"/>
    </location>
</feature>
<dbReference type="OrthoDB" id="9778962at2"/>
<dbReference type="Pfam" id="PF21338">
    <property type="entry name" value="Top1B_N_bact"/>
    <property type="match status" value="1"/>
</dbReference>
<organism evidence="9 10">
    <name type="scientific">Amycolatopsis marina</name>
    <dbReference type="NCBI Taxonomy" id="490629"/>
    <lineage>
        <taxon>Bacteria</taxon>
        <taxon>Bacillati</taxon>
        <taxon>Actinomycetota</taxon>
        <taxon>Actinomycetes</taxon>
        <taxon>Pseudonocardiales</taxon>
        <taxon>Pseudonocardiaceae</taxon>
        <taxon>Amycolatopsis</taxon>
    </lineage>
</organism>
<comment type="catalytic activity">
    <reaction evidence="1">
        <text>ATP-independent breakage of single-stranded DNA, followed by passage and rejoining.</text>
        <dbReference type="EC" id="5.6.2.1"/>
    </reaction>
</comment>
<keyword evidence="10" id="KW-1185">Reference proteome</keyword>
<evidence type="ECO:0000259" key="7">
    <source>
        <dbReference type="Pfam" id="PF01028"/>
    </source>
</evidence>
<dbReference type="InterPro" id="IPR001631">
    <property type="entry name" value="TopoI"/>
</dbReference>
<dbReference type="InterPro" id="IPR013500">
    <property type="entry name" value="TopoI_cat_euk"/>
</dbReference>
<evidence type="ECO:0000259" key="8">
    <source>
        <dbReference type="Pfam" id="PF21338"/>
    </source>
</evidence>
<reference evidence="10" key="1">
    <citation type="submission" date="2016-10" db="EMBL/GenBank/DDBJ databases">
        <authorList>
            <person name="Varghese N."/>
            <person name="Submissions S."/>
        </authorList>
    </citation>
    <scope>NUCLEOTIDE SEQUENCE [LARGE SCALE GENOMIC DNA]</scope>
    <source>
        <strain evidence="10">CGMCC 4.3568</strain>
    </source>
</reference>
<dbReference type="EC" id="5.6.2.1" evidence="3"/>
<evidence type="ECO:0000313" key="9">
    <source>
        <dbReference type="EMBL" id="SFB06331.1"/>
    </source>
</evidence>
<dbReference type="Gene3D" id="3.30.66.10">
    <property type="entry name" value="DNA topoisomerase I domain"/>
    <property type="match status" value="1"/>
</dbReference>
<dbReference type="Gene3D" id="1.10.132.120">
    <property type="match status" value="1"/>
</dbReference>
<keyword evidence="5" id="KW-0238">DNA-binding</keyword>
<dbReference type="InterPro" id="IPR049331">
    <property type="entry name" value="Top1B_N_bact"/>
</dbReference>
<dbReference type="Pfam" id="PF01028">
    <property type="entry name" value="Topoisom_I"/>
    <property type="match status" value="1"/>
</dbReference>
<dbReference type="PROSITE" id="PS52038">
    <property type="entry name" value="TOPO_IB_2"/>
    <property type="match status" value="1"/>
</dbReference>
<dbReference type="GO" id="GO:0006265">
    <property type="term" value="P:DNA topological change"/>
    <property type="evidence" value="ECO:0007669"/>
    <property type="project" value="InterPro"/>
</dbReference>
<dbReference type="STRING" id="490629.SAMN05216266_104129"/>
<dbReference type="InterPro" id="IPR011010">
    <property type="entry name" value="DNA_brk_join_enz"/>
</dbReference>
<feature type="domain" description="DNA topoisomerase I catalytic core eukaryotic-type" evidence="7">
    <location>
        <begin position="81"/>
        <end position="299"/>
    </location>
</feature>
<dbReference type="InterPro" id="IPR014711">
    <property type="entry name" value="TopoI_cat_a-hlx-sub_euk"/>
</dbReference>
<evidence type="ECO:0000256" key="5">
    <source>
        <dbReference type="ARBA" id="ARBA00023125"/>
    </source>
</evidence>
<accession>A0A1I0XZ44</accession>
<dbReference type="SUPFAM" id="SSF56349">
    <property type="entry name" value="DNA breaking-rejoining enzymes"/>
    <property type="match status" value="1"/>
</dbReference>